<gene>
    <name evidence="3" type="ORF">MGYG_08579</name>
</gene>
<dbReference type="VEuPathDB" id="FungiDB:MGYG_08579"/>
<dbReference type="eggNOG" id="ENOG502QRIK">
    <property type="taxonomic scope" value="Eukaryota"/>
</dbReference>
<dbReference type="EMBL" id="DS989831">
    <property type="protein sequence ID" value="EFQ96656.1"/>
    <property type="molecule type" value="Genomic_DNA"/>
</dbReference>
<dbReference type="HOGENOM" id="CLU_016058_3_2_1"/>
<feature type="domain" description="Xylanolytic transcriptional activator regulatory" evidence="2">
    <location>
        <begin position="79"/>
        <end position="305"/>
    </location>
</feature>
<evidence type="ECO:0000313" key="4">
    <source>
        <dbReference type="Proteomes" id="UP000002669"/>
    </source>
</evidence>
<dbReference type="InterPro" id="IPR007219">
    <property type="entry name" value="XnlR_reg_dom"/>
</dbReference>
<dbReference type="OrthoDB" id="39175at2759"/>
<dbReference type="RefSeq" id="XP_003169033.1">
    <property type="nucleotide sequence ID" value="XM_003168985.1"/>
</dbReference>
<dbReference type="GO" id="GO:0008270">
    <property type="term" value="F:zinc ion binding"/>
    <property type="evidence" value="ECO:0007669"/>
    <property type="project" value="InterPro"/>
</dbReference>
<keyword evidence="4" id="KW-1185">Reference proteome</keyword>
<proteinExistence type="predicted"/>
<evidence type="ECO:0000313" key="3">
    <source>
        <dbReference type="EMBL" id="EFQ96656.1"/>
    </source>
</evidence>
<dbReference type="InterPro" id="IPR050987">
    <property type="entry name" value="AtrR-like"/>
</dbReference>
<dbReference type="AlphaFoldDB" id="E4V6E0"/>
<dbReference type="GO" id="GO:0003700">
    <property type="term" value="F:DNA-binding transcription factor activity"/>
    <property type="evidence" value="ECO:0007669"/>
    <property type="project" value="InterPro"/>
</dbReference>
<dbReference type="Pfam" id="PF04082">
    <property type="entry name" value="Fungal_trans"/>
    <property type="match status" value="1"/>
</dbReference>
<dbReference type="Proteomes" id="UP000002669">
    <property type="component" value="Unassembled WGS sequence"/>
</dbReference>
<dbReference type="GO" id="GO:0003677">
    <property type="term" value="F:DNA binding"/>
    <property type="evidence" value="ECO:0007669"/>
    <property type="project" value="InterPro"/>
</dbReference>
<dbReference type="PANTHER" id="PTHR46910:SF25">
    <property type="entry name" value="ABC-TRANSPORTER-REGULATING TRANSCRIPTION FACTOR"/>
    <property type="match status" value="1"/>
</dbReference>
<protein>
    <recommendedName>
        <fullName evidence="2">Xylanolytic transcriptional activator regulatory domain-containing protein</fullName>
    </recommendedName>
</protein>
<evidence type="ECO:0000256" key="1">
    <source>
        <dbReference type="ARBA" id="ARBA00023242"/>
    </source>
</evidence>
<name>E4V6E0_ARTGP</name>
<dbReference type="OMA" id="HRVFWVI"/>
<dbReference type="GO" id="GO:0006351">
    <property type="term" value="P:DNA-templated transcription"/>
    <property type="evidence" value="ECO:0007669"/>
    <property type="project" value="InterPro"/>
</dbReference>
<dbReference type="InParanoid" id="E4V6E0"/>
<sequence>MLLIDRLLQDGPQQNHQTLLFDETAVIKASNSRVSSSVISFFSNQRIEILTDHLEANDLKLRQLPETPEVTAAEADAYIEAYFENLHPLYPFLDRQEFASLTRELRIKAAGDTNKSLSALYHAVLALGSQYCDGGSFVPGSGKSWGLFQISLRHLSDLIVPAYSLLKLQSNPLQSIFAMNPSCIKLDQTLIYEAARVAQHLRYHKSSNAQEKHLRLFCTIHYIEKMTAFYESNSSVIADGDIGCVVPAVSDSTVAGYDWFLSANRLSRLCSMTYTSLFSTEATLKTKTSFLGSIKRIQSRLEQWRSSVPMAYRPGKQLDRSGFERLSTKLVVIQAHCLYYTLVIAVERLSLHVNSEYDVENNDHQQNLMEAAQSVIELVPFIDLALHMPVFYTSFSTAKASLYYSKAINSMAGIMPMSAMFVLFDLVVCYPRHSETNKNLALLDQAAEYFTRLEMISKGILPGRNIAEFTTIARHYIRKLKFDDARPRGALSWLSSIPNLVHRPGKLEQWNPDIELNNLFASSADNMGSLGSAHPAIESSVALPMAPNFPLDPAILLEKLIESDYPNGSHSMFDILFPGWAPEDTGMAELSDVTNERNL</sequence>
<dbReference type="PANTHER" id="PTHR46910">
    <property type="entry name" value="TRANSCRIPTION FACTOR PDR1"/>
    <property type="match status" value="1"/>
</dbReference>
<dbReference type="STRING" id="535722.E4V6E0"/>
<dbReference type="GeneID" id="10024404"/>
<accession>E4V6E0</accession>
<reference evidence="4" key="1">
    <citation type="journal article" date="2012" name="MBio">
        <title>Comparative genome analysis of Trichophyton rubrum and related dermatophytes reveals candidate genes involved in infection.</title>
        <authorList>
            <person name="Martinez D.A."/>
            <person name="Oliver B.G."/>
            <person name="Graeser Y."/>
            <person name="Goldberg J.M."/>
            <person name="Li W."/>
            <person name="Martinez-Rossi N.M."/>
            <person name="Monod M."/>
            <person name="Shelest E."/>
            <person name="Barton R.C."/>
            <person name="Birch E."/>
            <person name="Brakhage A.A."/>
            <person name="Chen Z."/>
            <person name="Gurr S.J."/>
            <person name="Heiman D."/>
            <person name="Heitman J."/>
            <person name="Kosti I."/>
            <person name="Rossi A."/>
            <person name="Saif S."/>
            <person name="Samalova M."/>
            <person name="Saunders C.W."/>
            <person name="Shea T."/>
            <person name="Summerbell R.C."/>
            <person name="Xu J."/>
            <person name="Young S."/>
            <person name="Zeng Q."/>
            <person name="Birren B.W."/>
            <person name="Cuomo C.A."/>
            <person name="White T.C."/>
        </authorList>
    </citation>
    <scope>NUCLEOTIDE SEQUENCE [LARGE SCALE GENOMIC DNA]</scope>
    <source>
        <strain evidence="4">ATCC MYA-4604 / CBS 118893</strain>
    </source>
</reference>
<dbReference type="CDD" id="cd12148">
    <property type="entry name" value="fungal_TF_MHR"/>
    <property type="match status" value="1"/>
</dbReference>
<keyword evidence="1" id="KW-0539">Nucleus</keyword>
<organism evidence="4">
    <name type="scientific">Arthroderma gypseum (strain ATCC MYA-4604 / CBS 118893)</name>
    <name type="common">Microsporum gypseum</name>
    <dbReference type="NCBI Taxonomy" id="535722"/>
    <lineage>
        <taxon>Eukaryota</taxon>
        <taxon>Fungi</taxon>
        <taxon>Dikarya</taxon>
        <taxon>Ascomycota</taxon>
        <taxon>Pezizomycotina</taxon>
        <taxon>Eurotiomycetes</taxon>
        <taxon>Eurotiomycetidae</taxon>
        <taxon>Onygenales</taxon>
        <taxon>Arthrodermataceae</taxon>
        <taxon>Nannizzia</taxon>
    </lineage>
</organism>
<evidence type="ECO:0000259" key="2">
    <source>
        <dbReference type="Pfam" id="PF04082"/>
    </source>
</evidence>